<gene>
    <name evidence="2" type="ORF">BFN10_04185</name>
    <name evidence="3" type="ORF">SAMN04490184_4602</name>
</gene>
<dbReference type="AlphaFoldDB" id="A0A1H0V4Q4"/>
<proteinExistence type="predicted"/>
<evidence type="ECO:0000313" key="4">
    <source>
        <dbReference type="Proteomes" id="UP000181686"/>
    </source>
</evidence>
<dbReference type="EMBL" id="MDGK01000015">
    <property type="protein sequence ID" value="OIN11295.1"/>
    <property type="molecule type" value="Genomic_DNA"/>
</dbReference>
<feature type="chain" id="PRO_5044558088" description="DUF1120 domain-containing protein" evidence="1">
    <location>
        <begin position="23"/>
        <end position="208"/>
    </location>
</feature>
<name>A0A1H0V4Q4_9PSED</name>
<dbReference type="Proteomes" id="UP000182654">
    <property type="component" value="Chromosome I"/>
</dbReference>
<organism evidence="2 4">
    <name type="scientific">Pseudomonas extremorientalis</name>
    <dbReference type="NCBI Taxonomy" id="169669"/>
    <lineage>
        <taxon>Bacteria</taxon>
        <taxon>Pseudomonadati</taxon>
        <taxon>Pseudomonadota</taxon>
        <taxon>Gammaproteobacteria</taxon>
        <taxon>Pseudomonadales</taxon>
        <taxon>Pseudomonadaceae</taxon>
        <taxon>Pseudomonas</taxon>
    </lineage>
</organism>
<dbReference type="RefSeq" id="WP_071488602.1">
    <property type="nucleotide sequence ID" value="NZ_CP089519.1"/>
</dbReference>
<evidence type="ECO:0000313" key="3">
    <source>
        <dbReference type="EMBL" id="SDP73313.1"/>
    </source>
</evidence>
<evidence type="ECO:0000313" key="5">
    <source>
        <dbReference type="Proteomes" id="UP000182654"/>
    </source>
</evidence>
<keyword evidence="1" id="KW-0732">Signal</keyword>
<evidence type="ECO:0000313" key="2">
    <source>
        <dbReference type="EMBL" id="OIN11295.1"/>
    </source>
</evidence>
<reference evidence="2 4" key="1">
    <citation type="submission" date="2016-08" db="EMBL/GenBank/DDBJ databases">
        <title>Draft genome sequence of the type strain of Pseudomonas extremorientalis LMG 19695T isolated from drinking water reservoir.</title>
        <authorList>
            <person name="Tambong J.T."/>
        </authorList>
    </citation>
    <scope>NUCLEOTIDE SEQUENCE [LARGE SCALE GENOMIC DNA]</scope>
    <source>
        <strain evidence="2 4">LMG 19695</strain>
    </source>
</reference>
<keyword evidence="5" id="KW-1185">Reference proteome</keyword>
<dbReference type="EMBL" id="LT629708">
    <property type="protein sequence ID" value="SDP73313.1"/>
    <property type="molecule type" value="Genomic_DNA"/>
</dbReference>
<feature type="signal peptide" evidence="1">
    <location>
        <begin position="1"/>
        <end position="22"/>
    </location>
</feature>
<dbReference type="Pfam" id="PF06551">
    <property type="entry name" value="DUF1120"/>
    <property type="match status" value="1"/>
</dbReference>
<protein>
    <recommendedName>
        <fullName evidence="6">DUF1120 domain-containing protein</fullName>
    </recommendedName>
</protein>
<accession>A0A1H0V4Q4</accession>
<evidence type="ECO:0008006" key="6">
    <source>
        <dbReference type="Google" id="ProtNLM"/>
    </source>
</evidence>
<evidence type="ECO:0000256" key="1">
    <source>
        <dbReference type="SAM" id="SignalP"/>
    </source>
</evidence>
<dbReference type="InterPro" id="IPR010546">
    <property type="entry name" value="DUF1120"/>
</dbReference>
<reference evidence="3 5" key="2">
    <citation type="submission" date="2016-10" db="EMBL/GenBank/DDBJ databases">
        <authorList>
            <person name="Varghese N."/>
            <person name="Submissions S."/>
        </authorList>
    </citation>
    <scope>NUCLEOTIDE SEQUENCE [LARGE SCALE GENOMIC DNA]</scope>
    <source>
        <strain evidence="3 5">BS2774</strain>
    </source>
</reference>
<sequence length="208" mass="21599">MKAPHSLLLTTLLMAAATPALAASSIDLNVTGVITPNACTPTLSAGGVVDYGKIAFADLYVESATLLPTANLQLSVECDAATLYVFHAVENSVGGGDTSFGLGVINQNRSIGAYHLGLNSSTAEGLPISTLSSRDNGVTWIQSSPNALWIRGRLAGFGDDSGGAWAPVPIRNLTSNLLIYGYIAATRGLTLTEEQPLTGSATLEMRYL</sequence>
<dbReference type="Proteomes" id="UP000181686">
    <property type="component" value="Unassembled WGS sequence"/>
</dbReference>